<evidence type="ECO:0000256" key="2">
    <source>
        <dbReference type="ARBA" id="ARBA00022741"/>
    </source>
</evidence>
<dbReference type="GeneID" id="19169553"/>
<feature type="compositionally biased region" description="Low complexity" evidence="7">
    <location>
        <begin position="11"/>
        <end position="21"/>
    </location>
</feature>
<dbReference type="InterPro" id="IPR008271">
    <property type="entry name" value="Ser/Thr_kinase_AS"/>
</dbReference>
<dbReference type="SUPFAM" id="SSF56112">
    <property type="entry name" value="Protein kinase-like (PK-like)"/>
    <property type="match status" value="1"/>
</dbReference>
<evidence type="ECO:0000256" key="7">
    <source>
        <dbReference type="SAM" id="MobiDB-lite"/>
    </source>
</evidence>
<keyword evidence="10" id="KW-1185">Reference proteome</keyword>
<dbReference type="PANTHER" id="PTHR11042:SF195">
    <property type="entry name" value="KINASE, PUTATIVE (AFU_ORTHOLOGUE AFUA_2G16620)-RELATED"/>
    <property type="match status" value="1"/>
</dbReference>
<comment type="caution">
    <text evidence="9">The sequence shown here is derived from an EMBL/GenBank/DDBJ whole genome shotgun (WGS) entry which is preliminary data.</text>
</comment>
<feature type="domain" description="Protein kinase" evidence="8">
    <location>
        <begin position="239"/>
        <end position="663"/>
    </location>
</feature>
<keyword evidence="1" id="KW-0808">Transferase</keyword>
<dbReference type="PANTHER" id="PTHR11042">
    <property type="entry name" value="EUKARYOTIC TRANSLATION INITIATION FACTOR 2-ALPHA KINASE EIF2-ALPHA KINASE -RELATED"/>
    <property type="match status" value="1"/>
</dbReference>
<evidence type="ECO:0000313" key="9">
    <source>
        <dbReference type="EMBL" id="EXJ84768.1"/>
    </source>
</evidence>
<dbReference type="SMART" id="SM00220">
    <property type="entry name" value="S_TKc"/>
    <property type="match status" value="1"/>
</dbReference>
<dbReference type="InterPro" id="IPR011009">
    <property type="entry name" value="Kinase-like_dom_sf"/>
</dbReference>
<comment type="similarity">
    <text evidence="5">Belongs to the protein kinase superfamily. Ser/Thr protein kinase family. GCN2 subfamily.</text>
</comment>
<dbReference type="GO" id="GO:0005634">
    <property type="term" value="C:nucleus"/>
    <property type="evidence" value="ECO:0007669"/>
    <property type="project" value="TreeGrafter"/>
</dbReference>
<dbReference type="PROSITE" id="PS00108">
    <property type="entry name" value="PROTEIN_KINASE_ST"/>
    <property type="match status" value="1"/>
</dbReference>
<keyword evidence="3 9" id="KW-0418">Kinase</keyword>
<evidence type="ECO:0000256" key="6">
    <source>
        <dbReference type="PROSITE-ProRule" id="PRU10141"/>
    </source>
</evidence>
<dbReference type="InterPro" id="IPR017441">
    <property type="entry name" value="Protein_kinase_ATP_BS"/>
</dbReference>
<proteinExistence type="inferred from homology"/>
<dbReference type="GO" id="GO:0005829">
    <property type="term" value="C:cytosol"/>
    <property type="evidence" value="ECO:0007669"/>
    <property type="project" value="TreeGrafter"/>
</dbReference>
<dbReference type="GO" id="GO:0004694">
    <property type="term" value="F:eukaryotic translation initiation factor 2alpha kinase activity"/>
    <property type="evidence" value="ECO:0007669"/>
    <property type="project" value="TreeGrafter"/>
</dbReference>
<reference evidence="9 10" key="1">
    <citation type="submission" date="2013-03" db="EMBL/GenBank/DDBJ databases">
        <title>The Genome Sequence of Capronia epimyces CBS 606.96.</title>
        <authorList>
            <consortium name="The Broad Institute Genomics Platform"/>
            <person name="Cuomo C."/>
            <person name="de Hoog S."/>
            <person name="Gorbushina A."/>
            <person name="Walker B."/>
            <person name="Young S.K."/>
            <person name="Zeng Q."/>
            <person name="Gargeya S."/>
            <person name="Fitzgerald M."/>
            <person name="Haas B."/>
            <person name="Abouelleil A."/>
            <person name="Allen A.W."/>
            <person name="Alvarado L."/>
            <person name="Arachchi H.M."/>
            <person name="Berlin A.M."/>
            <person name="Chapman S.B."/>
            <person name="Gainer-Dewar J."/>
            <person name="Goldberg J."/>
            <person name="Griggs A."/>
            <person name="Gujja S."/>
            <person name="Hansen M."/>
            <person name="Howarth C."/>
            <person name="Imamovic A."/>
            <person name="Ireland A."/>
            <person name="Larimer J."/>
            <person name="McCowan C."/>
            <person name="Murphy C."/>
            <person name="Pearson M."/>
            <person name="Poon T.W."/>
            <person name="Priest M."/>
            <person name="Roberts A."/>
            <person name="Saif S."/>
            <person name="Shea T."/>
            <person name="Sisk P."/>
            <person name="Sykes S."/>
            <person name="Wortman J."/>
            <person name="Nusbaum C."/>
            <person name="Birren B."/>
        </authorList>
    </citation>
    <scope>NUCLEOTIDE SEQUENCE [LARGE SCALE GENOMIC DNA]</scope>
    <source>
        <strain evidence="9 10">CBS 606.96</strain>
    </source>
</reference>
<dbReference type="STRING" id="1182542.W9XX02"/>
<protein>
    <submittedName>
        <fullName evidence="9">PEK protein kinase</fullName>
    </submittedName>
</protein>
<keyword evidence="2 6" id="KW-0547">Nucleotide-binding</keyword>
<dbReference type="RefSeq" id="XP_007733753.1">
    <property type="nucleotide sequence ID" value="XM_007735563.1"/>
</dbReference>
<sequence>MSSTFFRRPTDASSGSSSADSTLEEDSNSHQQLEDVVEEGGETANTESLPSHGSVAVGDRQNPATSAFANVDHHRTNLLSALLEDFAKTKACEMMNSARPGANFTRSSAEIQPLARKVYEHVSQSLALGGLLPASIASDNQGSQQTRAAYLAGLEGLALSGMQTTDTLATRTKHQLPSPDELLAVPRSTYQQQGIFNESLQQQMANISLFQSPDQFSSPYSDLAFPLPPPRQSHYDSSFQQIRLLGKGGFGRVYHTYNIFDKKEYAVKKIPLSPRHSQRYRESGHKELENLLREVQALAQLEHNNVVRYHATWIEEPRRMPEGPYRSGTPSLTVQGRRLIADPSAPTKPRPRRLMSEHDDGIVFGTDSTSQAHVPGADDVLGPTWSLKDSELDSPSARTSDIFTDGVSRPSIQEANVDDSVYVLHVQMSVYPMTLAQYLAPPSSNSRGAPGSFRPRHCFHLVPALRILMGILCGLQYIHAKGLVHRDIKPSNIFLSGLDVPTAGLVPDGYHDVGSCVACPNPCPYFVNPRIGDFGLVADVARDDGLEGDSGGRKHGKPVGTEYYRPPASGWADVVDEKLDVFALGVILVEMLWCCPTNSERLHILRDIQKGKVPAGLALKIGSERYEDGTGSLVVQGILGMIEQDRRRRWSCAEVSDWAETVLKKCASCNQVLPPTSRGETLTKVTTLEAETKSTMSS</sequence>
<dbReference type="GO" id="GO:1990625">
    <property type="term" value="P:negative regulation of cytoplasmic translational initiation in response to stress"/>
    <property type="evidence" value="ECO:0007669"/>
    <property type="project" value="TreeGrafter"/>
</dbReference>
<dbReference type="Pfam" id="PF00069">
    <property type="entry name" value="Pkinase"/>
    <property type="match status" value="2"/>
</dbReference>
<dbReference type="Gene3D" id="3.30.200.20">
    <property type="entry name" value="Phosphorylase Kinase, domain 1"/>
    <property type="match status" value="1"/>
</dbReference>
<gene>
    <name evidence="9" type="ORF">A1O3_05440</name>
</gene>
<evidence type="ECO:0000313" key="10">
    <source>
        <dbReference type="Proteomes" id="UP000019478"/>
    </source>
</evidence>
<evidence type="ECO:0000256" key="4">
    <source>
        <dbReference type="ARBA" id="ARBA00022840"/>
    </source>
</evidence>
<dbReference type="Gene3D" id="1.10.510.10">
    <property type="entry name" value="Transferase(Phosphotransferase) domain 1"/>
    <property type="match status" value="1"/>
</dbReference>
<feature type="binding site" evidence="6">
    <location>
        <position position="269"/>
    </location>
    <ligand>
        <name>ATP</name>
        <dbReference type="ChEBI" id="CHEBI:30616"/>
    </ligand>
</feature>
<dbReference type="EMBL" id="AMGY01000004">
    <property type="protein sequence ID" value="EXJ84768.1"/>
    <property type="molecule type" value="Genomic_DNA"/>
</dbReference>
<keyword evidence="4 6" id="KW-0067">ATP-binding</keyword>
<dbReference type="OrthoDB" id="1405469at2759"/>
<organism evidence="9 10">
    <name type="scientific">Capronia epimyces CBS 606.96</name>
    <dbReference type="NCBI Taxonomy" id="1182542"/>
    <lineage>
        <taxon>Eukaryota</taxon>
        <taxon>Fungi</taxon>
        <taxon>Dikarya</taxon>
        <taxon>Ascomycota</taxon>
        <taxon>Pezizomycotina</taxon>
        <taxon>Eurotiomycetes</taxon>
        <taxon>Chaetothyriomycetidae</taxon>
        <taxon>Chaetothyriales</taxon>
        <taxon>Herpotrichiellaceae</taxon>
        <taxon>Capronia</taxon>
    </lineage>
</organism>
<dbReference type="PROSITE" id="PS50011">
    <property type="entry name" value="PROTEIN_KINASE_DOM"/>
    <property type="match status" value="1"/>
</dbReference>
<accession>W9XX02</accession>
<name>W9XX02_9EURO</name>
<dbReference type="GO" id="GO:0005524">
    <property type="term" value="F:ATP binding"/>
    <property type="evidence" value="ECO:0007669"/>
    <property type="project" value="UniProtKB-UniRule"/>
</dbReference>
<dbReference type="InterPro" id="IPR000719">
    <property type="entry name" value="Prot_kinase_dom"/>
</dbReference>
<dbReference type="AlphaFoldDB" id="W9XX02"/>
<evidence type="ECO:0000256" key="1">
    <source>
        <dbReference type="ARBA" id="ARBA00022679"/>
    </source>
</evidence>
<dbReference type="HOGENOM" id="CLU_018993_0_0_1"/>
<feature type="region of interest" description="Disordered" evidence="7">
    <location>
        <begin position="1"/>
        <end position="60"/>
    </location>
</feature>
<evidence type="ECO:0000256" key="3">
    <source>
        <dbReference type="ARBA" id="ARBA00022777"/>
    </source>
</evidence>
<dbReference type="InterPro" id="IPR050339">
    <property type="entry name" value="CC_SR_Kinase"/>
</dbReference>
<evidence type="ECO:0000256" key="5">
    <source>
        <dbReference type="ARBA" id="ARBA00037982"/>
    </source>
</evidence>
<dbReference type="PROSITE" id="PS00107">
    <property type="entry name" value="PROTEIN_KINASE_ATP"/>
    <property type="match status" value="1"/>
</dbReference>
<evidence type="ECO:0000259" key="8">
    <source>
        <dbReference type="PROSITE" id="PS50011"/>
    </source>
</evidence>
<dbReference type="eggNOG" id="KOG1035">
    <property type="taxonomic scope" value="Eukaryota"/>
</dbReference>
<dbReference type="Proteomes" id="UP000019478">
    <property type="component" value="Unassembled WGS sequence"/>
</dbReference>